<reference evidence="6" key="1">
    <citation type="journal article" date="2022" name="ISME J.">
        <title>Identification of active gaseous-alkane degraders at natural gas seeps.</title>
        <authorList>
            <person name="Farhan Ul Haque M."/>
            <person name="Hernandez M."/>
            <person name="Crombie A.T."/>
            <person name="Murrell J.C."/>
        </authorList>
    </citation>
    <scope>NUCLEOTIDE SEQUENCE</scope>
    <source>
        <strain evidence="6">PC2</strain>
    </source>
</reference>
<feature type="transmembrane region" description="Helical" evidence="4">
    <location>
        <begin position="233"/>
        <end position="251"/>
    </location>
</feature>
<dbReference type="InterPro" id="IPR008250">
    <property type="entry name" value="ATPase_P-typ_transduc_dom_A_sf"/>
</dbReference>
<dbReference type="InterPro" id="IPR023298">
    <property type="entry name" value="ATPase_P-typ_TM_dom_sf"/>
</dbReference>
<dbReference type="Pfam" id="PF00690">
    <property type="entry name" value="Cation_ATPase_N"/>
    <property type="match status" value="1"/>
</dbReference>
<dbReference type="PANTHER" id="PTHR42861">
    <property type="entry name" value="CALCIUM-TRANSPORTING ATPASE"/>
    <property type="match status" value="1"/>
</dbReference>
<keyword evidence="4" id="KW-0472">Membrane</keyword>
<feature type="domain" description="Cation-transporting P-type ATPase N-terminal" evidence="5">
    <location>
        <begin position="12"/>
        <end position="79"/>
    </location>
</feature>
<evidence type="ECO:0000256" key="2">
    <source>
        <dbReference type="ARBA" id="ARBA00022741"/>
    </source>
</evidence>
<evidence type="ECO:0000313" key="7">
    <source>
        <dbReference type="Proteomes" id="UP001139104"/>
    </source>
</evidence>
<keyword evidence="2" id="KW-0547">Nucleotide-binding</keyword>
<name>A0ABS9Z865_9HYPH</name>
<dbReference type="Gene3D" id="2.70.150.10">
    <property type="entry name" value="Calcium-transporting ATPase, cytoplasmic transduction domain A"/>
    <property type="match status" value="1"/>
</dbReference>
<evidence type="ECO:0000256" key="4">
    <source>
        <dbReference type="SAM" id="Phobius"/>
    </source>
</evidence>
<evidence type="ECO:0000259" key="5">
    <source>
        <dbReference type="SMART" id="SM00831"/>
    </source>
</evidence>
<keyword evidence="3" id="KW-0067">ATP-binding</keyword>
<accession>A0ABS9Z865</accession>
<proteinExistence type="predicted"/>
<keyword evidence="4" id="KW-1133">Transmembrane helix</keyword>
<dbReference type="SMART" id="SM00831">
    <property type="entry name" value="Cation_ATPase_N"/>
    <property type="match status" value="1"/>
</dbReference>
<dbReference type="Gene3D" id="1.20.1110.10">
    <property type="entry name" value="Calcium-transporting ATPase, transmembrane domain"/>
    <property type="match status" value="1"/>
</dbReference>
<dbReference type="NCBIfam" id="TIGR01494">
    <property type="entry name" value="ATPase_P-type"/>
    <property type="match status" value="1"/>
</dbReference>
<sequence>MSATDAKSPAVSGQRVTPLDEAAAKGLTEAEAARRLAQYGPNALIEHRVSALARLAHFFWGPIPWMIEVAAVLSAVVRHWPDFVVIMVMLVLNAAVGFWQEFKADNAIELLKRRLALQARVLRDGQWQDVAASELVPGDVISIKLGGIVPADVTLLDGDYLGVDQSALTGESLPVDKKPGDEAYSCSIAKQGEMTAVVTATGMNTFFGKTAHLVQQAKSASHFQRAVLKIGNFLILITIGLVVVIGLAALFRHDPLIETVQFALILTVASIPVALPAVLSVTMAVGAKSSLA</sequence>
<dbReference type="InterPro" id="IPR001757">
    <property type="entry name" value="P_typ_ATPase"/>
</dbReference>
<feature type="transmembrane region" description="Helical" evidence="4">
    <location>
        <begin position="263"/>
        <end position="287"/>
    </location>
</feature>
<feature type="transmembrane region" description="Helical" evidence="4">
    <location>
        <begin position="58"/>
        <end position="77"/>
    </location>
</feature>
<evidence type="ECO:0000256" key="3">
    <source>
        <dbReference type="ARBA" id="ARBA00022840"/>
    </source>
</evidence>
<comment type="subcellular location">
    <subcellularLocation>
        <location evidence="1">Membrane</location>
        <topology evidence="1">Multi-pass membrane protein</topology>
    </subcellularLocation>
</comment>
<evidence type="ECO:0000256" key="1">
    <source>
        <dbReference type="ARBA" id="ARBA00004141"/>
    </source>
</evidence>
<dbReference type="SUPFAM" id="SSF81665">
    <property type="entry name" value="Calcium ATPase, transmembrane domain M"/>
    <property type="match status" value="1"/>
</dbReference>
<dbReference type="Proteomes" id="UP001139104">
    <property type="component" value="Unassembled WGS sequence"/>
</dbReference>
<organism evidence="6 7">
    <name type="scientific">Candidatus Rhodoblastus alkanivorans</name>
    <dbReference type="NCBI Taxonomy" id="2954117"/>
    <lineage>
        <taxon>Bacteria</taxon>
        <taxon>Pseudomonadati</taxon>
        <taxon>Pseudomonadota</taxon>
        <taxon>Alphaproteobacteria</taxon>
        <taxon>Hyphomicrobiales</taxon>
        <taxon>Rhodoblastaceae</taxon>
        <taxon>Rhodoblastus</taxon>
    </lineage>
</organism>
<dbReference type="InterPro" id="IPR059000">
    <property type="entry name" value="ATPase_P-type_domA"/>
</dbReference>
<keyword evidence="7" id="KW-1185">Reference proteome</keyword>
<dbReference type="InterPro" id="IPR004014">
    <property type="entry name" value="ATPase_P-typ_cation-transptr_N"/>
</dbReference>
<evidence type="ECO:0000313" key="6">
    <source>
        <dbReference type="EMBL" id="MCI4683631.1"/>
    </source>
</evidence>
<protein>
    <submittedName>
        <fullName evidence="6">HAD-IC family P-type ATPase</fullName>
    </submittedName>
</protein>
<comment type="caution">
    <text evidence="6">The sequence shown here is derived from an EMBL/GenBank/DDBJ whole genome shotgun (WGS) entry which is preliminary data.</text>
</comment>
<dbReference type="SUPFAM" id="SSF81653">
    <property type="entry name" value="Calcium ATPase, transduction domain A"/>
    <property type="match status" value="1"/>
</dbReference>
<gene>
    <name evidence="6" type="ORF">K2U94_12775</name>
</gene>
<dbReference type="Pfam" id="PF00122">
    <property type="entry name" value="E1-E2_ATPase"/>
    <property type="match status" value="1"/>
</dbReference>
<dbReference type="EMBL" id="JAIVFP010000001">
    <property type="protein sequence ID" value="MCI4683631.1"/>
    <property type="molecule type" value="Genomic_DNA"/>
</dbReference>
<dbReference type="RefSeq" id="WP_243067572.1">
    <property type="nucleotide sequence ID" value="NZ_JAIVFK010000009.1"/>
</dbReference>
<feature type="transmembrane region" description="Helical" evidence="4">
    <location>
        <begin position="83"/>
        <end position="102"/>
    </location>
</feature>
<keyword evidence="4" id="KW-0812">Transmembrane</keyword>